<dbReference type="InterPro" id="IPR028137">
    <property type="entry name" value="Syncollin"/>
</dbReference>
<protein>
    <submittedName>
        <fullName evidence="1">Uncharacterized protein</fullName>
    </submittedName>
</protein>
<reference evidence="1" key="1">
    <citation type="submission" date="2023-05" db="EMBL/GenBank/DDBJ databases">
        <authorList>
            <person name="Stuckert A."/>
        </authorList>
    </citation>
    <scope>NUCLEOTIDE SEQUENCE</scope>
</reference>
<name>A0ABN9ACK7_9NEOB</name>
<dbReference type="Pfam" id="PF15138">
    <property type="entry name" value="Syncollin"/>
    <property type="match status" value="1"/>
</dbReference>
<dbReference type="PANTHER" id="PTHR17503">
    <property type="entry name" value="SYNCOLLIN"/>
    <property type="match status" value="1"/>
</dbReference>
<keyword evidence="2" id="KW-1185">Reference proteome</keyword>
<dbReference type="Proteomes" id="UP001162483">
    <property type="component" value="Unassembled WGS sequence"/>
</dbReference>
<comment type="caution">
    <text evidence="1">The sequence shown here is derived from an EMBL/GenBank/DDBJ whole genome shotgun (WGS) entry which is preliminary data.</text>
</comment>
<dbReference type="EMBL" id="CATNWA010000153">
    <property type="protein sequence ID" value="CAI9533734.1"/>
    <property type="molecule type" value="Genomic_DNA"/>
</dbReference>
<dbReference type="PANTHER" id="PTHR17503:SF0">
    <property type="entry name" value="SYNCOLLIN"/>
    <property type="match status" value="1"/>
</dbReference>
<proteinExistence type="predicted"/>
<evidence type="ECO:0000313" key="2">
    <source>
        <dbReference type="Proteomes" id="UP001162483"/>
    </source>
</evidence>
<accession>A0ABN9ACK7</accession>
<evidence type="ECO:0000313" key="1">
    <source>
        <dbReference type="EMBL" id="CAI9533734.1"/>
    </source>
</evidence>
<sequence length="104" mass="11280">MMRGKSSVHACMNTATFTLISPVEGSPSMSKMEMTSPTCQLDGGNKISSLVVGNRCTLKIWSKSGKTGNNRSFNAGVVYQLKDYTNGLFGNWNDAISSYYCTCT</sequence>
<organism evidence="1 2">
    <name type="scientific">Staurois parvus</name>
    <dbReference type="NCBI Taxonomy" id="386267"/>
    <lineage>
        <taxon>Eukaryota</taxon>
        <taxon>Metazoa</taxon>
        <taxon>Chordata</taxon>
        <taxon>Craniata</taxon>
        <taxon>Vertebrata</taxon>
        <taxon>Euteleostomi</taxon>
        <taxon>Amphibia</taxon>
        <taxon>Batrachia</taxon>
        <taxon>Anura</taxon>
        <taxon>Neobatrachia</taxon>
        <taxon>Ranoidea</taxon>
        <taxon>Ranidae</taxon>
        <taxon>Staurois</taxon>
    </lineage>
</organism>
<gene>
    <name evidence="1" type="ORF">SPARVUS_LOCUS485369</name>
</gene>
<dbReference type="Gene3D" id="2.60.20.10">
    <property type="entry name" value="Crystallins"/>
    <property type="match status" value="1"/>
</dbReference>